<accession>A0A8H7D1E6</accession>
<name>A0A8H7D1E6_9AGAR</name>
<dbReference type="SUPFAM" id="SSF69118">
    <property type="entry name" value="AhpD-like"/>
    <property type="match status" value="1"/>
</dbReference>
<gene>
    <name evidence="1" type="ORF">MSAN_01434000</name>
</gene>
<dbReference type="EMBL" id="JACAZH010000011">
    <property type="protein sequence ID" value="KAF7355183.1"/>
    <property type="molecule type" value="Genomic_DNA"/>
</dbReference>
<evidence type="ECO:0000313" key="1">
    <source>
        <dbReference type="EMBL" id="KAF7355183.1"/>
    </source>
</evidence>
<dbReference type="Proteomes" id="UP000623467">
    <property type="component" value="Unassembled WGS sequence"/>
</dbReference>
<protein>
    <submittedName>
        <fullName evidence="1">Uncharacterized protein</fullName>
    </submittedName>
</protein>
<dbReference type="InterPro" id="IPR052999">
    <property type="entry name" value="PTS1_Protein"/>
</dbReference>
<comment type="caution">
    <text evidence="1">The sequence shown here is derived from an EMBL/GenBank/DDBJ whole genome shotgun (WGS) entry which is preliminary data.</text>
</comment>
<sequence>MQVKLPPAVKHLLALRNPTPLPSPPVSKLHAILTSSYRSAKDRNAETAWLVLTACTLTTANRPSTMAQFYRFVGRPNVAAPGDADSRSIAASGSLAEAVNRAALIREAVLKSVIFVGVPRVILSFTAFNEALETDVRTALRAQSRRDATPENIVSTVERGKALWRSIYTPHAEKLHDKLGSYHPDFISFIIQAYGTVLSPMPGETKSFSGTSNLADPDQGNLSRAMGSVVGIACLRAEERVVPQLTSHVFGLLKARIIEGQSEEDAWLATDEGTEWVIRTVDDICDVVKDSEQDHARVKL</sequence>
<reference evidence="1" key="1">
    <citation type="submission" date="2020-05" db="EMBL/GenBank/DDBJ databases">
        <title>Mycena genomes resolve the evolution of fungal bioluminescence.</title>
        <authorList>
            <person name="Tsai I.J."/>
        </authorList>
    </citation>
    <scope>NUCLEOTIDE SEQUENCE</scope>
    <source>
        <strain evidence="1">160909Yilan</strain>
    </source>
</reference>
<dbReference type="PANTHER" id="PTHR28180:SF2">
    <property type="entry name" value="PEROXISOMAL PROTEIN 2"/>
    <property type="match status" value="1"/>
</dbReference>
<keyword evidence="2" id="KW-1185">Reference proteome</keyword>
<dbReference type="AlphaFoldDB" id="A0A8H7D1E6"/>
<dbReference type="Gene3D" id="1.20.1290.10">
    <property type="entry name" value="AhpD-like"/>
    <property type="match status" value="1"/>
</dbReference>
<proteinExistence type="predicted"/>
<dbReference type="PANTHER" id="PTHR28180">
    <property type="entry name" value="CONSERVED MITOCHONDRIAL PROTEIN-RELATED"/>
    <property type="match status" value="1"/>
</dbReference>
<organism evidence="1 2">
    <name type="scientific">Mycena sanguinolenta</name>
    <dbReference type="NCBI Taxonomy" id="230812"/>
    <lineage>
        <taxon>Eukaryota</taxon>
        <taxon>Fungi</taxon>
        <taxon>Dikarya</taxon>
        <taxon>Basidiomycota</taxon>
        <taxon>Agaricomycotina</taxon>
        <taxon>Agaricomycetes</taxon>
        <taxon>Agaricomycetidae</taxon>
        <taxon>Agaricales</taxon>
        <taxon>Marasmiineae</taxon>
        <taxon>Mycenaceae</taxon>
        <taxon>Mycena</taxon>
    </lineage>
</organism>
<dbReference type="OrthoDB" id="5392202at2759"/>
<evidence type="ECO:0000313" key="2">
    <source>
        <dbReference type="Proteomes" id="UP000623467"/>
    </source>
</evidence>
<dbReference type="InterPro" id="IPR029032">
    <property type="entry name" value="AhpD-like"/>
</dbReference>